<evidence type="ECO:0007829" key="10">
    <source>
        <dbReference type="PeptideAtlas" id="A0ABK0L3S2"/>
    </source>
</evidence>
<feature type="compositionally biased region" description="Basic and acidic residues" evidence="5">
    <location>
        <begin position="130"/>
        <end position="146"/>
    </location>
</feature>
<evidence type="ECO:0000259" key="6">
    <source>
        <dbReference type="Pfam" id="PF13914"/>
    </source>
</evidence>
<feature type="compositionally biased region" description="Basic and acidic residues" evidence="5">
    <location>
        <begin position="348"/>
        <end position="374"/>
    </location>
</feature>
<feature type="domain" description="Phostensin/Taperin PP1-binding" evidence="6">
    <location>
        <begin position="448"/>
        <end position="567"/>
    </location>
</feature>
<dbReference type="GeneTree" id="ENSGT00530000064035"/>
<dbReference type="Pfam" id="PF13914">
    <property type="entry name" value="Phostensin"/>
    <property type="match status" value="1"/>
</dbReference>
<keyword evidence="2" id="KW-0963">Cytoplasm</keyword>
<feature type="compositionally biased region" description="Basic and acidic residues" evidence="5">
    <location>
        <begin position="320"/>
        <end position="338"/>
    </location>
</feature>
<dbReference type="PANTHER" id="PTHR21685:SF0">
    <property type="entry name" value="PHOSTENSIN"/>
    <property type="match status" value="1"/>
</dbReference>
<evidence type="ECO:0000256" key="3">
    <source>
        <dbReference type="ARBA" id="ARBA00022553"/>
    </source>
</evidence>
<evidence type="ECO:0000259" key="7">
    <source>
        <dbReference type="Pfam" id="PF13916"/>
    </source>
</evidence>
<protein>
    <submittedName>
        <fullName evidence="8">Protein phosphatase 1, regulatory subunit 18</fullName>
    </submittedName>
</protein>
<feature type="region of interest" description="Disordered" evidence="5">
    <location>
        <begin position="73"/>
        <end position="98"/>
    </location>
</feature>
<feature type="compositionally biased region" description="Acidic residues" evidence="5">
    <location>
        <begin position="585"/>
        <end position="596"/>
    </location>
</feature>
<comment type="subcellular location">
    <subcellularLocation>
        <location evidence="1">Cytoplasm</location>
    </subcellularLocation>
</comment>
<feature type="compositionally biased region" description="Basic and acidic residues" evidence="5">
    <location>
        <begin position="154"/>
        <end position="176"/>
    </location>
</feature>
<dbReference type="InterPro" id="IPR025903">
    <property type="entry name" value="Phostensin/Taperin_N_dom"/>
</dbReference>
<reference evidence="8" key="3">
    <citation type="submission" date="2025-09" db="UniProtKB">
        <authorList>
            <consortium name="Ensembl"/>
        </authorList>
    </citation>
    <scope>IDENTIFICATION</scope>
    <source>
        <strain evidence="8">Brown Norway</strain>
    </source>
</reference>
<feature type="region of interest" description="Disordered" evidence="5">
    <location>
        <begin position="286"/>
        <end position="511"/>
    </location>
</feature>
<name>A0ABK0L3S2_RAT</name>
<evidence type="ECO:0000256" key="5">
    <source>
        <dbReference type="SAM" id="MobiDB-lite"/>
    </source>
</evidence>
<proteinExistence type="evidence at protein level"/>
<sequence>MRVLVAPVFWGRIWWRGRRDSTMTAIPDWKLQLLARRRQEEAAVRGREKAERDRLSQMPAWKRGILERRRAKLGLPPGEGSPVPGNAEAGPPDPDESSVLLEAIGPVHQNRFIQQERQRQQQQQQQRNEVLGDRKAGPLEALERRSSPGNLRDQSPKGRESREERLSPREARDRKLVIGGTQESSSRSLETGDWRQSPAEARDLDSRPAEAQKWRLSPGETPEENLRLAGSGDHSPKRKEVLESRLSPGESGDQKTSLTEAHKWNLDSREAQKQSLVQLEATEWRLKSSEERKDYLEECGSEEEKLGSGIAPDQPSVTKEVQDTTSREVETAEQRPTEGWKWTLNSGKARERTPWDIETQIHKADPPASSEKHPGPSAVEAGGEAEKEEAGAQSRPLRAQQNRCSGPSPLPPEHSGTEGSRQQEEEAAEPRPPAPAPLSPPPSAPTAPQPSGDPLMSRLFYGVKPGPGVGAPRRSGHTFTVNPRRCVPPASPAPPVNPATADAAGSGSGKKRYPTAEEILVLGGYLRLSRSCLVKGSPERHHKQLKISFSETALETTYQYPSESSVLEDLGPEPEAPTAPLATQPDDDEEEEEEELLLQPGLQGGLCTKALIVDESCRR</sequence>
<dbReference type="PANTHER" id="PTHR21685">
    <property type="entry name" value="TON-B BOX DOMAIN"/>
    <property type="match status" value="1"/>
</dbReference>
<feature type="domain" description="Phostensin/Taperin N-terminal" evidence="7">
    <location>
        <begin position="51"/>
        <end position="138"/>
    </location>
</feature>
<keyword evidence="3" id="KW-0597">Phosphoprotein</keyword>
<keyword evidence="9" id="KW-1185">Reference proteome</keyword>
<feature type="compositionally biased region" description="Basic and acidic residues" evidence="5">
    <location>
        <begin position="200"/>
        <end position="213"/>
    </location>
</feature>
<feature type="compositionally biased region" description="Basic and acidic residues" evidence="5">
    <location>
        <begin position="260"/>
        <end position="269"/>
    </location>
</feature>
<dbReference type="Proteomes" id="UP000002494">
    <property type="component" value="Chromosome 20"/>
</dbReference>
<reference evidence="8" key="2">
    <citation type="submission" date="2025-08" db="UniProtKB">
        <authorList>
            <consortium name="Ensembl"/>
        </authorList>
    </citation>
    <scope>IDENTIFICATION</scope>
    <source>
        <strain evidence="8">Brown Norway</strain>
    </source>
</reference>
<feature type="region of interest" description="Disordered" evidence="5">
    <location>
        <begin position="558"/>
        <end position="601"/>
    </location>
</feature>
<evidence type="ECO:0000313" key="9">
    <source>
        <dbReference type="Proteomes" id="UP000002494"/>
    </source>
</evidence>
<accession>A0ABK0L3S2</accession>
<evidence type="ECO:0000256" key="2">
    <source>
        <dbReference type="ARBA" id="ARBA00022490"/>
    </source>
</evidence>
<gene>
    <name evidence="8" type="primary">Nrm</name>
</gene>
<evidence type="ECO:0000256" key="4">
    <source>
        <dbReference type="ARBA" id="ARBA00023203"/>
    </source>
</evidence>
<keyword evidence="10" id="KW-1267">Proteomics identification</keyword>
<dbReference type="Ensembl" id="ENSRNOT00000120583.2">
    <property type="protein sequence ID" value="ENSRNOP00000098224.2"/>
    <property type="gene ID" value="ENSRNOG00000071251.2"/>
</dbReference>
<keyword evidence="4" id="KW-0009">Actin-binding</keyword>
<evidence type="ECO:0000256" key="1">
    <source>
        <dbReference type="ARBA" id="ARBA00004496"/>
    </source>
</evidence>
<feature type="compositionally biased region" description="Basic and acidic residues" evidence="5">
    <location>
        <begin position="234"/>
        <end position="243"/>
    </location>
</feature>
<dbReference type="Pfam" id="PF13916">
    <property type="entry name" value="Phostensin_N"/>
    <property type="match status" value="1"/>
</dbReference>
<feature type="region of interest" description="Disordered" evidence="5">
    <location>
        <begin position="114"/>
        <end position="269"/>
    </location>
</feature>
<feature type="compositionally biased region" description="Pro residues" evidence="5">
    <location>
        <begin position="430"/>
        <end position="448"/>
    </location>
</feature>
<dbReference type="InterPro" id="IPR026671">
    <property type="entry name" value="PPP1R18/Tprn"/>
</dbReference>
<evidence type="ECO:0000313" key="8">
    <source>
        <dbReference type="Ensembl" id="ENSRNOP00000098224.2"/>
    </source>
</evidence>
<feature type="compositionally biased region" description="Basic and acidic residues" evidence="5">
    <location>
        <begin position="286"/>
        <end position="306"/>
    </location>
</feature>
<dbReference type="InterPro" id="IPR025907">
    <property type="entry name" value="Phostensin/Taperin_PP1-bd_dom"/>
</dbReference>
<reference evidence="8" key="1">
    <citation type="submission" date="2024-01" db="EMBL/GenBank/DDBJ databases">
        <title>GRCr8: a new rat reference genome assembly contstructed from accurate long reads and long range scaffolding.</title>
        <authorList>
            <person name="Doris P.A."/>
            <person name="Kalbfleisch T."/>
            <person name="Li K."/>
            <person name="Howe K."/>
            <person name="Wood J."/>
        </authorList>
    </citation>
    <scope>NUCLEOTIDE SEQUENCE [LARGE SCALE GENOMIC DNA]</scope>
    <source>
        <strain evidence="8">Brown Norway</strain>
    </source>
</reference>
<organism evidence="8 9">
    <name type="scientific">Rattus norvegicus</name>
    <name type="common">Rat</name>
    <dbReference type="NCBI Taxonomy" id="10116"/>
    <lineage>
        <taxon>Eukaryota</taxon>
        <taxon>Metazoa</taxon>
        <taxon>Chordata</taxon>
        <taxon>Craniata</taxon>
        <taxon>Vertebrata</taxon>
        <taxon>Euteleostomi</taxon>
        <taxon>Mammalia</taxon>
        <taxon>Eutheria</taxon>
        <taxon>Euarchontoglires</taxon>
        <taxon>Glires</taxon>
        <taxon>Rodentia</taxon>
        <taxon>Myomorpha</taxon>
        <taxon>Muroidea</taxon>
        <taxon>Muridae</taxon>
        <taxon>Murinae</taxon>
        <taxon>Rattus</taxon>
    </lineage>
</organism>